<evidence type="ECO:0000313" key="3">
    <source>
        <dbReference type="Proteomes" id="UP001168528"/>
    </source>
</evidence>
<dbReference type="Gene3D" id="2.60.120.260">
    <property type="entry name" value="Galactose-binding domain-like"/>
    <property type="match status" value="1"/>
</dbReference>
<name>A0ABT8RH12_9BACT</name>
<evidence type="ECO:0000256" key="1">
    <source>
        <dbReference type="SAM" id="SignalP"/>
    </source>
</evidence>
<gene>
    <name evidence="2" type="ORF">Q0590_27565</name>
</gene>
<keyword evidence="3" id="KW-1185">Reference proteome</keyword>
<dbReference type="SUPFAM" id="SSF49785">
    <property type="entry name" value="Galactose-binding domain-like"/>
    <property type="match status" value="1"/>
</dbReference>
<dbReference type="GO" id="GO:0016787">
    <property type="term" value="F:hydrolase activity"/>
    <property type="evidence" value="ECO:0007669"/>
    <property type="project" value="UniProtKB-KW"/>
</dbReference>
<protein>
    <submittedName>
        <fullName evidence="2">Glycosyl hydrolase</fullName>
    </submittedName>
</protein>
<keyword evidence="1" id="KW-0732">Signal</keyword>
<evidence type="ECO:0000313" key="2">
    <source>
        <dbReference type="EMBL" id="MDO1450070.1"/>
    </source>
</evidence>
<organism evidence="2 3">
    <name type="scientific">Rhodocytophaga aerolata</name>
    <dbReference type="NCBI Taxonomy" id="455078"/>
    <lineage>
        <taxon>Bacteria</taxon>
        <taxon>Pseudomonadati</taxon>
        <taxon>Bacteroidota</taxon>
        <taxon>Cytophagia</taxon>
        <taxon>Cytophagales</taxon>
        <taxon>Rhodocytophagaceae</taxon>
        <taxon>Rhodocytophaga</taxon>
    </lineage>
</organism>
<dbReference type="NCBIfam" id="NF045579">
    <property type="entry name" value="rhamnoside_JR"/>
    <property type="match status" value="1"/>
</dbReference>
<accession>A0ABT8RH12</accession>
<dbReference type="RefSeq" id="WP_302040873.1">
    <property type="nucleotide sequence ID" value="NZ_JAUKPO010000025.1"/>
</dbReference>
<proteinExistence type="predicted"/>
<feature type="signal peptide" evidence="1">
    <location>
        <begin position="1"/>
        <end position="22"/>
    </location>
</feature>
<dbReference type="Proteomes" id="UP001168528">
    <property type="component" value="Unassembled WGS sequence"/>
</dbReference>
<feature type="chain" id="PRO_5046669953" evidence="1">
    <location>
        <begin position="23"/>
        <end position="929"/>
    </location>
</feature>
<dbReference type="InterPro" id="IPR053161">
    <property type="entry name" value="Ulvan_degrading_GH"/>
</dbReference>
<dbReference type="Pfam" id="PF17132">
    <property type="entry name" value="Glyco_hydro_106"/>
    <property type="match status" value="2"/>
</dbReference>
<keyword evidence="2" id="KW-0378">Hydrolase</keyword>
<reference evidence="2" key="1">
    <citation type="submission" date="2023-07" db="EMBL/GenBank/DDBJ databases">
        <title>The genome sequence of Rhodocytophaga aerolata KACC 12507.</title>
        <authorList>
            <person name="Zhang X."/>
        </authorList>
    </citation>
    <scope>NUCLEOTIDE SEQUENCE</scope>
    <source>
        <strain evidence="2">KACC 12507</strain>
    </source>
</reference>
<dbReference type="EMBL" id="JAUKPO010000025">
    <property type="protein sequence ID" value="MDO1450070.1"/>
    <property type="molecule type" value="Genomic_DNA"/>
</dbReference>
<comment type="caution">
    <text evidence="2">The sequence shown here is derived from an EMBL/GenBank/DDBJ whole genome shotgun (WGS) entry which is preliminary data.</text>
</comment>
<dbReference type="PANTHER" id="PTHR36848">
    <property type="entry name" value="DNA-BINDING PROTEIN (PUTATIVE SECRETED PROTEIN)-RELATED"/>
    <property type="match status" value="1"/>
</dbReference>
<sequence length="929" mass="105439">MRRLFQLCFFLWLTGHISTSIAQIGTPVREGKPWAYWWWMGNAVTKEGIKQNLEAYAKAGLGGLHIIPIYGVKGYEAHYIPYLSPPWMDILQYTIEEAKKLNMGIDISMGTGWPFGGPVVNKETMAKKFMVKEYAIPAGKAFTQAVQTDSTNKDASLQILSLYTAKEEFLQEVTKTIDAKGTIYLKPGPENRKLYALYSVPTGQKVKRAAPGGEGYVLDYFSKTALQSYTAPFEQAFGKFKTDKYKVRSFYNDSYEVYGANWTDDFLQEFKQRRGYEFNRYIHLLNDTVFSDEERRVLNDYQETISDLLLDNFTIPWAAWCKERGLITRNQAHGSPGNILDYYAAVDIPETESFGSKQFAIPLYRLDKDFDEKRYGKPNRLTMKFASSAAHITGKPLVSAETSTWLGDHFKVAPSQIKPLLDEQFTAGVNHIFFHGITYSPLEAPWPGWLFYASTNYAPSSHFWEYMPEITGYISRIQSVMQQAKPDNNVLLYFPIYDLWNKPKGKTMVQLLDVHYASNEWLLNASVGKTGQQLLDNGYQFDYISDRQLQQLQTNTQGQLLTKAAIPYQTLVIPACTNMPLETMQAILRLVEKGAKVVFMENFPRTVPGFHQYVSKEQELQKLKSRLSAFQNQSSAAGKGRVSIAQSPEKALPQLATQRESLADHQLSFIRKNHLGGKVYFIANLQNSFKADTIQLHTGAESVEMYNPLTQEKGIIDFKKVDDHTIKLYLALSPGQSCILTTFTTEQKGNPWVYHRPKLAAEPMVLSGKWSLQFKKGEPKLPAPVTTDNLTSWTELGDSATQYFSGTGMYTLNFSLPAQADRTNGFLLDLGDVREMAKVTLNGVNLGNVWSLPFQLYVKPGILPQKNTLEIAVTNLSANRIRYLDQQQVEWKKFHEINFVNIRYEPFDAAKWQPVESGLLGPVKLIPLQ</sequence>
<dbReference type="InterPro" id="IPR008979">
    <property type="entry name" value="Galactose-bd-like_sf"/>
</dbReference>
<dbReference type="PANTHER" id="PTHR36848:SF2">
    <property type="entry name" value="SECRETED PROTEIN"/>
    <property type="match status" value="1"/>
</dbReference>